<dbReference type="OMA" id="GGIMRPQ"/>
<feature type="compositionally biased region" description="Basic and acidic residues" evidence="1">
    <location>
        <begin position="598"/>
        <end position="607"/>
    </location>
</feature>
<evidence type="ECO:0000256" key="1">
    <source>
        <dbReference type="SAM" id="MobiDB-lite"/>
    </source>
</evidence>
<sequence>MASGYPRQRILEATDDPAFPIPREIDEKHEDAKDAETRTYITRRGGDFDEMMGGDEDCWGPFGEVASTDDVRDERVGGSHARSSRAEAGITTPTTTRPQSSIPPPPAPSSAPTPAPSSAPPPASSPSPPPAQSPVPSPPSSSPPAPVPCPLPHTTTSPAPPLAPSPAPLPTPGPVSPSPVSPLQTPATEVETQKLASSLPQHGLLHRSTAIRRLRLRSPSPGVLQEEVGHRATSTDMGGPAVPEVEVTAAPAVEAEVAIAEEVRAVATREEEVRAGVAMAGQGQDGGTGDSRAVVHDTASGQVVLFSGLQLAEARQSQPTEVVVHDVPPVVFTDLKSEPLVVRPRPRRPAPQEVHCPLDAEELAAGAVLDVTRLDWQIFDQKLTHPQWQTIPFVPWAPASPVWFGSTSIGGRSRVNVLRADGGMQERASGCKPLRGCDGGVSTETLDDALKAATRVVHDQTPDKRGVPRPRLMPAHGGAALGESSGAEGLGMPRGFRRQQAVAQASARVVVLRTGGDPVTIEEDDPEMTPVAREDDEDYEGEEGGEEESESGDGDAADDDEDESPPPPSTRASRRVAHTSSSTRGKRRRASGSRGGTSRREIGRMEG</sequence>
<evidence type="ECO:0000313" key="2">
    <source>
        <dbReference type="EMBL" id="GBG86147.1"/>
    </source>
</evidence>
<dbReference type="PRINTS" id="PR01217">
    <property type="entry name" value="PRICHEXTENSN"/>
</dbReference>
<dbReference type="Gramene" id="GBG86147">
    <property type="protein sequence ID" value="GBG86147"/>
    <property type="gene ID" value="CBR_g41051"/>
</dbReference>
<feature type="compositionally biased region" description="Basic and acidic residues" evidence="1">
    <location>
        <begin position="23"/>
        <end position="37"/>
    </location>
</feature>
<dbReference type="EMBL" id="BFEA01000550">
    <property type="protein sequence ID" value="GBG86147.1"/>
    <property type="molecule type" value="Genomic_DNA"/>
</dbReference>
<protein>
    <submittedName>
        <fullName evidence="2">Uncharacterized protein</fullName>
    </submittedName>
</protein>
<evidence type="ECO:0000313" key="3">
    <source>
        <dbReference type="Proteomes" id="UP000265515"/>
    </source>
</evidence>
<gene>
    <name evidence="2" type="ORF">CBR_g41051</name>
</gene>
<comment type="caution">
    <text evidence="2">The sequence shown here is derived from an EMBL/GenBank/DDBJ whole genome shotgun (WGS) entry which is preliminary data.</text>
</comment>
<feature type="compositionally biased region" description="Acidic residues" evidence="1">
    <location>
        <begin position="534"/>
        <end position="564"/>
    </location>
</feature>
<feature type="compositionally biased region" description="Pro residues" evidence="1">
    <location>
        <begin position="101"/>
        <end position="151"/>
    </location>
</feature>
<feature type="compositionally biased region" description="Low complexity" evidence="1">
    <location>
        <begin position="90"/>
        <end position="100"/>
    </location>
</feature>
<name>A0A388LUZ9_CHABU</name>
<feature type="region of interest" description="Disordered" evidence="1">
    <location>
        <begin position="514"/>
        <end position="607"/>
    </location>
</feature>
<organism evidence="2 3">
    <name type="scientific">Chara braunii</name>
    <name type="common">Braun's stonewort</name>
    <dbReference type="NCBI Taxonomy" id="69332"/>
    <lineage>
        <taxon>Eukaryota</taxon>
        <taxon>Viridiplantae</taxon>
        <taxon>Streptophyta</taxon>
        <taxon>Charophyceae</taxon>
        <taxon>Charales</taxon>
        <taxon>Characeae</taxon>
        <taxon>Chara</taxon>
    </lineage>
</organism>
<keyword evidence="3" id="KW-1185">Reference proteome</keyword>
<accession>A0A388LUZ9</accession>
<dbReference type="Proteomes" id="UP000265515">
    <property type="component" value="Unassembled WGS sequence"/>
</dbReference>
<feature type="compositionally biased region" description="Low complexity" evidence="1">
    <location>
        <begin position="477"/>
        <end position="491"/>
    </location>
</feature>
<feature type="region of interest" description="Disordered" evidence="1">
    <location>
        <begin position="1"/>
        <end position="201"/>
    </location>
</feature>
<reference evidence="2 3" key="1">
    <citation type="journal article" date="2018" name="Cell">
        <title>The Chara Genome: Secondary Complexity and Implications for Plant Terrestrialization.</title>
        <authorList>
            <person name="Nishiyama T."/>
            <person name="Sakayama H."/>
            <person name="Vries J.D."/>
            <person name="Buschmann H."/>
            <person name="Saint-Marcoux D."/>
            <person name="Ullrich K.K."/>
            <person name="Haas F.B."/>
            <person name="Vanderstraeten L."/>
            <person name="Becker D."/>
            <person name="Lang D."/>
            <person name="Vosolsobe S."/>
            <person name="Rombauts S."/>
            <person name="Wilhelmsson P.K.I."/>
            <person name="Janitza P."/>
            <person name="Kern R."/>
            <person name="Heyl A."/>
            <person name="Rumpler F."/>
            <person name="Villalobos L.I.A.C."/>
            <person name="Clay J.M."/>
            <person name="Skokan R."/>
            <person name="Toyoda A."/>
            <person name="Suzuki Y."/>
            <person name="Kagoshima H."/>
            <person name="Schijlen E."/>
            <person name="Tajeshwar N."/>
            <person name="Catarino B."/>
            <person name="Hetherington A.J."/>
            <person name="Saltykova A."/>
            <person name="Bonnot C."/>
            <person name="Breuninger H."/>
            <person name="Symeonidi A."/>
            <person name="Radhakrishnan G.V."/>
            <person name="Van Nieuwerburgh F."/>
            <person name="Deforce D."/>
            <person name="Chang C."/>
            <person name="Karol K.G."/>
            <person name="Hedrich R."/>
            <person name="Ulvskov P."/>
            <person name="Glockner G."/>
            <person name="Delwiche C.F."/>
            <person name="Petrasek J."/>
            <person name="Van de Peer Y."/>
            <person name="Friml J."/>
            <person name="Beilby M."/>
            <person name="Dolan L."/>
            <person name="Kohara Y."/>
            <person name="Sugano S."/>
            <person name="Fujiyama A."/>
            <person name="Delaux P.-M."/>
            <person name="Quint M."/>
            <person name="TheiBen G."/>
            <person name="Hagemann M."/>
            <person name="Harholt J."/>
            <person name="Dunand C."/>
            <person name="Zachgo S."/>
            <person name="Langdale J."/>
            <person name="Maumus F."/>
            <person name="Straeten D.V.D."/>
            <person name="Gould S.B."/>
            <person name="Rensing S.A."/>
        </authorList>
    </citation>
    <scope>NUCLEOTIDE SEQUENCE [LARGE SCALE GENOMIC DNA]</scope>
    <source>
        <strain evidence="2 3">S276</strain>
    </source>
</reference>
<feature type="region of interest" description="Disordered" evidence="1">
    <location>
        <begin position="458"/>
        <end position="492"/>
    </location>
</feature>
<proteinExistence type="predicted"/>
<feature type="compositionally biased region" description="Pro residues" evidence="1">
    <location>
        <begin position="158"/>
        <end position="180"/>
    </location>
</feature>
<dbReference type="AlphaFoldDB" id="A0A388LUZ9"/>
<feature type="compositionally biased region" description="Acidic residues" evidence="1">
    <location>
        <begin position="48"/>
        <end position="58"/>
    </location>
</feature>
<dbReference type="STRING" id="69332.A0A388LUZ9"/>